<feature type="coiled-coil region" evidence="1">
    <location>
        <begin position="48"/>
        <end position="229"/>
    </location>
</feature>
<organism evidence="2 3">
    <name type="scientific">Thraustotheca clavata</name>
    <dbReference type="NCBI Taxonomy" id="74557"/>
    <lineage>
        <taxon>Eukaryota</taxon>
        <taxon>Sar</taxon>
        <taxon>Stramenopiles</taxon>
        <taxon>Oomycota</taxon>
        <taxon>Saprolegniomycetes</taxon>
        <taxon>Saprolegniales</taxon>
        <taxon>Achlyaceae</taxon>
        <taxon>Thraustotheca</taxon>
    </lineage>
</organism>
<reference evidence="2 3" key="1">
    <citation type="journal article" date="2014" name="Genome Biol. Evol.">
        <title>The secreted proteins of Achlya hypogyna and Thraustotheca clavata identify the ancestral oomycete secretome and reveal gene acquisitions by horizontal gene transfer.</title>
        <authorList>
            <person name="Misner I."/>
            <person name="Blouin N."/>
            <person name="Leonard G."/>
            <person name="Richards T.A."/>
            <person name="Lane C.E."/>
        </authorList>
    </citation>
    <scope>NUCLEOTIDE SEQUENCE [LARGE SCALE GENOMIC DNA]</scope>
    <source>
        <strain evidence="2 3">ATCC 34112</strain>
    </source>
</reference>
<name>A0A1W0A5W2_9STRA</name>
<proteinExistence type="predicted"/>
<evidence type="ECO:0000256" key="1">
    <source>
        <dbReference type="SAM" id="Coils"/>
    </source>
</evidence>
<gene>
    <name evidence="2" type="ORF">THRCLA_20557</name>
</gene>
<sequence length="370" mass="42976">MLIAALPSVGEFDQIQKFSNELNQPQTESNAFRVQSVVETSMLRQQLDQQYSDQIQNLTNQLNQLQTESNAFRVQSVAETSILRQQLDQQHSVAKHLKQMLKNISEKYTALQLEHKTLKTQLDTKAIELINAEERIETLKHKITLLENENTKLYQVEKLHITLQQDYQELTIDCQEWKNKVNGLENVQEENNQLRNELNELLQQHELANKRTHQIIKELRKSLQEERNKPTPEPILLPSPPLAVKCIYTKDGQEGSEIIQEFALRIEQLLQHNAVLTERVRFAEENTRLVAMDLERKRLLLNQMCHNINLDDKPQVFALAITKAAHVQCLETIETLLYKTLVDNLELKKCGFISTSLELEEPEISIYKAL</sequence>
<dbReference type="Proteomes" id="UP000243217">
    <property type="component" value="Unassembled WGS sequence"/>
</dbReference>
<comment type="caution">
    <text evidence="2">The sequence shown here is derived from an EMBL/GenBank/DDBJ whole genome shotgun (WGS) entry which is preliminary data.</text>
</comment>
<dbReference type="AlphaFoldDB" id="A0A1W0A5W2"/>
<keyword evidence="3" id="KW-1185">Reference proteome</keyword>
<dbReference type="OrthoDB" id="77058at2759"/>
<protein>
    <submittedName>
        <fullName evidence="2">Uncharacterized protein</fullName>
    </submittedName>
</protein>
<accession>A0A1W0A5W2</accession>
<evidence type="ECO:0000313" key="3">
    <source>
        <dbReference type="Proteomes" id="UP000243217"/>
    </source>
</evidence>
<evidence type="ECO:0000313" key="2">
    <source>
        <dbReference type="EMBL" id="OQS05672.1"/>
    </source>
</evidence>
<dbReference type="EMBL" id="JNBS01000432">
    <property type="protein sequence ID" value="OQS05672.1"/>
    <property type="molecule type" value="Genomic_DNA"/>
</dbReference>
<keyword evidence="1" id="KW-0175">Coiled coil</keyword>